<evidence type="ECO:0000256" key="2">
    <source>
        <dbReference type="ARBA" id="ARBA00022670"/>
    </source>
</evidence>
<sequence>MINVLIKKKDNQIINLKVTGHANSDVYGKDLVCAGVSTASIGVLNMLVKKGFLANHLGKIEIDEGYINIVVDHKDDVCQVVLETLETTFETMVEDYGQFIKISKVEV</sequence>
<dbReference type="InterPro" id="IPR007422">
    <property type="entry name" value="Peptidase_Prp"/>
</dbReference>
<evidence type="ECO:0000313" key="11">
    <source>
        <dbReference type="Proteomes" id="UP000261087"/>
    </source>
</evidence>
<keyword evidence="4" id="KW-0788">Thiol protease</keyword>
<dbReference type="AlphaFoldDB" id="A0A1Y4QJE5"/>
<dbReference type="EMBL" id="DYWV01000154">
    <property type="protein sequence ID" value="HJF40170.1"/>
    <property type="molecule type" value="Genomic_DNA"/>
</dbReference>
<dbReference type="Gene3D" id="3.30.70.1490">
    <property type="entry name" value="Cysteine protease Prp"/>
    <property type="match status" value="1"/>
</dbReference>
<evidence type="ECO:0000256" key="1">
    <source>
        <dbReference type="ARBA" id="ARBA00022517"/>
    </source>
</evidence>
<dbReference type="SUPFAM" id="SSF118010">
    <property type="entry name" value="TM1457-like"/>
    <property type="match status" value="1"/>
</dbReference>
<comment type="similarity">
    <text evidence="5">Belongs to the Prp family.</text>
</comment>
<evidence type="ECO:0000256" key="5">
    <source>
        <dbReference type="ARBA" id="ARBA00044503"/>
    </source>
</evidence>
<dbReference type="Proteomes" id="UP000196258">
    <property type="component" value="Unassembled WGS sequence"/>
</dbReference>
<dbReference type="CDD" id="cd16332">
    <property type="entry name" value="Prp-like"/>
    <property type="match status" value="1"/>
</dbReference>
<dbReference type="RefSeq" id="WP_004608636.1">
    <property type="nucleotide sequence ID" value="NZ_CABKNM010000011.1"/>
</dbReference>
<dbReference type="GO" id="GO:0008234">
    <property type="term" value="F:cysteine-type peptidase activity"/>
    <property type="evidence" value="ECO:0007669"/>
    <property type="project" value="UniProtKB-KW"/>
</dbReference>
<evidence type="ECO:0000256" key="3">
    <source>
        <dbReference type="ARBA" id="ARBA00022801"/>
    </source>
</evidence>
<dbReference type="InterPro" id="IPR036764">
    <property type="entry name" value="Peptidase_Prp_sf"/>
</dbReference>
<accession>A0A1Y4QJE5</accession>
<dbReference type="PANTHER" id="PTHR39178:SF1">
    <property type="entry name" value="RIBOSOMAL-PROCESSING CYSTEINE PROTEASE PRP"/>
    <property type="match status" value="1"/>
</dbReference>
<evidence type="ECO:0000256" key="4">
    <source>
        <dbReference type="ARBA" id="ARBA00022807"/>
    </source>
</evidence>
<evidence type="ECO:0000256" key="6">
    <source>
        <dbReference type="ARBA" id="ARBA00044538"/>
    </source>
</evidence>
<keyword evidence="2 7" id="KW-0645">Protease</keyword>
<dbReference type="PANTHER" id="PTHR39178">
    <property type="entry name" value="HYPOTHETICAL RIBOSOME-ASSOCIATED PROTEIN"/>
    <property type="match status" value="1"/>
</dbReference>
<dbReference type="Proteomes" id="UP000749320">
    <property type="component" value="Unassembled WGS sequence"/>
</dbReference>
<proteinExistence type="inferred from homology"/>
<dbReference type="GO" id="GO:0006508">
    <property type="term" value="P:proteolysis"/>
    <property type="evidence" value="ECO:0007669"/>
    <property type="project" value="UniProtKB-KW"/>
</dbReference>
<reference evidence="7" key="5">
    <citation type="submission" date="2021-09" db="EMBL/GenBank/DDBJ databases">
        <authorList>
            <person name="Gilroy R."/>
        </authorList>
    </citation>
    <scope>NUCLEOTIDE SEQUENCE</scope>
    <source>
        <strain evidence="7">CHK193-16274</strain>
    </source>
</reference>
<reference evidence="7" key="4">
    <citation type="journal article" date="2021" name="PeerJ">
        <title>Extensive microbial diversity within the chicken gut microbiome revealed by metagenomics and culture.</title>
        <authorList>
            <person name="Gilroy R."/>
            <person name="Ravi A."/>
            <person name="Getino M."/>
            <person name="Pursley I."/>
            <person name="Horton D.L."/>
            <person name="Alikhan N.F."/>
            <person name="Baker D."/>
            <person name="Gharbi K."/>
            <person name="Hall N."/>
            <person name="Watson M."/>
            <person name="Adriaenssens E.M."/>
            <person name="Foster-Nyarko E."/>
            <person name="Jarju S."/>
            <person name="Secka A."/>
            <person name="Antonio M."/>
            <person name="Oren A."/>
            <person name="Chaudhuri R.R."/>
            <person name="La Ragione R."/>
            <person name="Hildebrand F."/>
            <person name="Pallen M.J."/>
        </authorList>
    </citation>
    <scope>NUCLEOTIDE SEQUENCE</scope>
    <source>
        <strain evidence="7">CHK193-16274</strain>
    </source>
</reference>
<dbReference type="GO" id="GO:0042254">
    <property type="term" value="P:ribosome biogenesis"/>
    <property type="evidence" value="ECO:0007669"/>
    <property type="project" value="UniProtKB-KW"/>
</dbReference>
<dbReference type="GeneID" id="94017713"/>
<gene>
    <name evidence="8" type="ORF">B5E91_06250</name>
    <name evidence="9" type="ORF">DXB31_08185</name>
    <name evidence="7" type="ORF">K8V91_04530</name>
</gene>
<comment type="caution">
    <text evidence="8">The sequence shown here is derived from an EMBL/GenBank/DDBJ whole genome shotgun (WGS) entry which is preliminary data.</text>
</comment>
<evidence type="ECO:0000313" key="10">
    <source>
        <dbReference type="Proteomes" id="UP000196258"/>
    </source>
</evidence>
<keyword evidence="3" id="KW-0378">Hydrolase</keyword>
<protein>
    <recommendedName>
        <fullName evidence="6">Ribosomal processing cysteine protease Prp</fullName>
    </recommendedName>
</protein>
<dbReference type="Pfam" id="PF04327">
    <property type="entry name" value="Peptidase_Prp"/>
    <property type="match status" value="1"/>
</dbReference>
<dbReference type="EMBL" id="QSVF01000019">
    <property type="protein sequence ID" value="RGO08757.1"/>
    <property type="molecule type" value="Genomic_DNA"/>
</dbReference>
<reference evidence="10" key="1">
    <citation type="submission" date="2017-04" db="EMBL/GenBank/DDBJ databases">
        <title>Function of individual gut microbiota members based on whole genome sequencing of pure cultures obtained from chicken caecum.</title>
        <authorList>
            <person name="Medvecky M."/>
            <person name="Cejkova D."/>
            <person name="Polansky O."/>
            <person name="Karasova D."/>
            <person name="Kubasova T."/>
            <person name="Cizek A."/>
            <person name="Rychlik I."/>
        </authorList>
    </citation>
    <scope>NUCLEOTIDE SEQUENCE [LARGE SCALE GENOMIC DNA]</scope>
    <source>
        <strain evidence="10">An149</strain>
    </source>
</reference>
<dbReference type="Proteomes" id="UP000261087">
    <property type="component" value="Unassembled WGS sequence"/>
</dbReference>
<evidence type="ECO:0000313" key="7">
    <source>
        <dbReference type="EMBL" id="HJF40170.1"/>
    </source>
</evidence>
<dbReference type="EMBL" id="NFLB01000006">
    <property type="protein sequence ID" value="OUQ05250.1"/>
    <property type="molecule type" value="Genomic_DNA"/>
</dbReference>
<name>A0A1Y4QJE5_9FIRM</name>
<keyword evidence="1" id="KW-0690">Ribosome biogenesis</keyword>
<organism evidence="8 10">
    <name type="scientific">Thomasclavelia spiroformis</name>
    <dbReference type="NCBI Taxonomy" id="29348"/>
    <lineage>
        <taxon>Bacteria</taxon>
        <taxon>Bacillati</taxon>
        <taxon>Bacillota</taxon>
        <taxon>Erysipelotrichia</taxon>
        <taxon>Erysipelotrichales</taxon>
        <taxon>Coprobacillaceae</taxon>
        <taxon>Thomasclavelia</taxon>
    </lineage>
</organism>
<reference evidence="9 11" key="3">
    <citation type="submission" date="2018-08" db="EMBL/GenBank/DDBJ databases">
        <title>A genome reference for cultivated species of the human gut microbiota.</title>
        <authorList>
            <person name="Zou Y."/>
            <person name="Xue W."/>
            <person name="Luo G."/>
        </authorList>
    </citation>
    <scope>NUCLEOTIDE SEQUENCE [LARGE SCALE GENOMIC DNA]</scope>
    <source>
        <strain evidence="9 11">OM02-6</strain>
    </source>
</reference>
<evidence type="ECO:0000313" key="8">
    <source>
        <dbReference type="EMBL" id="OUQ05250.1"/>
    </source>
</evidence>
<reference evidence="8" key="2">
    <citation type="journal article" date="2018" name="BMC Genomics">
        <title>Whole genome sequencing and function prediction of 133 gut anaerobes isolated from chicken caecum in pure cultures.</title>
        <authorList>
            <person name="Medvecky M."/>
            <person name="Cejkova D."/>
            <person name="Polansky O."/>
            <person name="Karasova D."/>
            <person name="Kubasova T."/>
            <person name="Cizek A."/>
            <person name="Rychlik I."/>
        </authorList>
    </citation>
    <scope>NUCLEOTIDE SEQUENCE</scope>
    <source>
        <strain evidence="8">An149</strain>
    </source>
</reference>
<evidence type="ECO:0000313" key="9">
    <source>
        <dbReference type="EMBL" id="RGO08757.1"/>
    </source>
</evidence>